<feature type="domain" description="Fibronectin type-III" evidence="5">
    <location>
        <begin position="1566"/>
        <end position="1662"/>
    </location>
</feature>
<dbReference type="InterPro" id="IPR036116">
    <property type="entry name" value="FN3_sf"/>
</dbReference>
<evidence type="ECO:0000256" key="4">
    <source>
        <dbReference type="SAM" id="MobiDB-lite"/>
    </source>
</evidence>
<dbReference type="InterPro" id="IPR013783">
    <property type="entry name" value="Ig-like_fold"/>
</dbReference>
<proteinExistence type="predicted"/>
<keyword evidence="3" id="KW-0119">Carbohydrate metabolism</keyword>
<feature type="region of interest" description="Disordered" evidence="4">
    <location>
        <begin position="369"/>
        <end position="398"/>
    </location>
</feature>
<accession>A0A495ICS4</accession>
<evidence type="ECO:0000259" key="5">
    <source>
        <dbReference type="PROSITE" id="PS50853"/>
    </source>
</evidence>
<keyword evidence="1" id="KW-0677">Repeat</keyword>
<comment type="caution">
    <text evidence="6">The sequence shown here is derived from an EMBL/GenBank/DDBJ whole genome shotgun (WGS) entry which is preliminary data.</text>
</comment>
<sequence length="1948" mass="199265">MSRLLRWLLAHRSAAATGLLAVVIAAVCATIGLTSSGYQAQRVSLDDGTVWVANDSLTAIGRANPAVLQLNSAARSTGSDLAVVQDASHVLLLDQSDATVGAVNTSTASVSQTVPLPPNSPDVLLSGDTVVIVSGKTGEFWSTPVSSLDAFDATSQADLSLGSNVVTGMTPSGTLVAYSPDSSEISRVDDVTTFGVSSTTRVTSMKKSDSFQVASIGSHWAVLDTTRDVLVVDGHRVDLSGDVTGRVALQESADSGSTVRVASASGLLDVSFSGSVSTRVSGRGGDPARPVTVGGCTYAAWADGAGWNDCSSSGRLQKLASMPASASLQFQENGGRVVLNDTAGGSSWAVQRSGQLIDNWSDLITNDKEQQKNPIKDDSDQQKLEVQEKPPVAVDDSFGARPGRATVLPVLLNDYDPNGDPLVITAVTPVSASVGKVEIIASAQQLQLTLAANASGVVTFDYTITDGRGGSDSARVTVTIRRPGENSAPEQVRATKAVVASSGRVTVDTLGDWVDPDGDPFYLTGATGASGGTVTFKPTGEVVYQDSGKGPSTQEILLTVSDGTAVGRGTLTITVDAAGQVPLTAESFSVQAYSGEVTTVSPLQYAQGGTGTIKLNSVPAKTGATITPSYSAGTFTFVSTVVGTHNLEYTVTDGDKTATGTVRVDVQAPPQPNTPPITTPKTVFVQSLSTQTVDITASDSDPAGNVLMVTASSALPASSGVQVQILEQRYLRITLTAPLDRGPVSFTYTVTNGLASAQGSVTVVQIPRPTTLQPPIATNDQATARVGETIDIDVLANDEQPDGEAITLEPKLVKNVSSGGGLLFVSGDQLRYLAPKSPGNFTAEYAIEGADGQRATAQVSIAVREADAATNNPPVPQALTARVVAGQTVRIQVPLGDIDPDGDSVQLLGVDSNPQKGNVSSVGSNYIDYQAGTYSAGTDSFTYTVIDSLGARATGTIRVGISPKAQDARNPIAVADAVTMRPGGSIQVQVLANDSDPDGGSLHVVAVKPNDKAVKATIEAGGVVRVTPPDRAGTYGLVYTVANDLGGESSNFITVKVDPKAALNYPVAQDSDLTLNNILNRKTIDVNVLANVFFADGNVSTLGLGVLPGYGKTAQVTANHRIRVTITDKSQIIPFYVSHPGDPSIRAYAFIRVPGFDDALPQVNEAAAPLTVVSEKTLTIDLNKYVISTSPSGVRLTDTSTVRATHSDGSDLVVNSTTLRFTSAAAFFGQASISFQVTDGSSATDPSGHTATLVLPITVSARANQPPVFDGATLDLEPGDSRTLDLTKLTTYNYPKDVGELRYAATTSDVPGFTFSISGQQLTIRADADAAKGTSSRLGMTVRDSVSQGQAGTISLTVVGSTRPLAIAAADSAVTKRGSTTVINVLANDQATNPFPGSPLKVIAIRGLGGASLPAGVSVTPSGDDSRLTVHVSADAKPLDTHLQYEVADVTNDPDRYVWGDVTISVEDVPDAPPAPIRSGTFVGGQLTLSYSAPRANNSPITDYRLTGSSTAGSYTKDCGISTVCTLTNLNPATPYTFTVAAVNAIGASAESPASAAYSADYVPASPTGVSVTPSSSTPDALNVSWNTVPTPTNGSKVTGYVVEIAGAGAPGTQTVPAGTTSTTIAGLQSGAQYSVQVYATNSAQVSSTADWARSPVSTGVAVGVPSTVTVTATLLTDGTGDVKVSHSASDPAGAAGVTYTVARANGADAAAQACSPSSKPGAISTSNGVDTTAQDGQQYTYFVYSDNGLFCSTSKSNSVQSLQAPGQATGTVQLAANGTSGYFDVQVSGLSVASGTAVVYQVSGDGGSTWATVNPNDFITSVNADGTSIYGTSQSFWFRGCRDSAGAICGAKSDPVAATPIATRASVAQCTPGQPLVVNDPVNGGGITPSSYLVRFQDALGLWSSGPVGGGAYTTSSTVPDDAVNVQVTATVQGNTDPNPPIVACGN</sequence>
<dbReference type="EMBL" id="RBKS01000001">
    <property type="protein sequence ID" value="RKR73813.1"/>
    <property type="molecule type" value="Genomic_DNA"/>
</dbReference>
<dbReference type="NCBIfam" id="NF012211">
    <property type="entry name" value="tand_rpt_95"/>
    <property type="match status" value="1"/>
</dbReference>
<feature type="compositionally biased region" description="Basic and acidic residues" evidence="4">
    <location>
        <begin position="369"/>
        <end position="388"/>
    </location>
</feature>
<dbReference type="InterPro" id="IPR003961">
    <property type="entry name" value="FN3_dom"/>
</dbReference>
<dbReference type="InterPro" id="IPR050964">
    <property type="entry name" value="Striated_Muscle_Regulatory"/>
</dbReference>
<name>A0A495ICS4_9MICO</name>
<evidence type="ECO:0000256" key="1">
    <source>
        <dbReference type="ARBA" id="ARBA00022737"/>
    </source>
</evidence>
<dbReference type="GO" id="GO:0016798">
    <property type="term" value="F:hydrolase activity, acting on glycosyl bonds"/>
    <property type="evidence" value="ECO:0007669"/>
    <property type="project" value="UniProtKB-KW"/>
</dbReference>
<evidence type="ECO:0000256" key="3">
    <source>
        <dbReference type="ARBA" id="ARBA00023326"/>
    </source>
</evidence>
<dbReference type="PANTHER" id="PTHR13817:SF166">
    <property type="entry name" value="NEURONAL IGCAM-RELATED"/>
    <property type="match status" value="1"/>
</dbReference>
<dbReference type="OrthoDB" id="5241356at2"/>
<organism evidence="6 7">
    <name type="scientific">Frondihabitans australicus</name>
    <dbReference type="NCBI Taxonomy" id="386892"/>
    <lineage>
        <taxon>Bacteria</taxon>
        <taxon>Bacillati</taxon>
        <taxon>Actinomycetota</taxon>
        <taxon>Actinomycetes</taxon>
        <taxon>Micrococcales</taxon>
        <taxon>Microbacteriaceae</taxon>
        <taxon>Frondihabitans</taxon>
    </lineage>
</organism>
<dbReference type="SUPFAM" id="SSF49265">
    <property type="entry name" value="Fibronectin type III"/>
    <property type="match status" value="1"/>
</dbReference>
<evidence type="ECO:0000313" key="7">
    <source>
        <dbReference type="Proteomes" id="UP000280008"/>
    </source>
</evidence>
<evidence type="ECO:0000313" key="6">
    <source>
        <dbReference type="EMBL" id="RKR73813.1"/>
    </source>
</evidence>
<protein>
    <submittedName>
        <fullName evidence="6">Fibronectin type III domain protein</fullName>
    </submittedName>
</protein>
<dbReference type="GO" id="GO:0000272">
    <property type="term" value="P:polysaccharide catabolic process"/>
    <property type="evidence" value="ECO:0007669"/>
    <property type="project" value="UniProtKB-KW"/>
</dbReference>
<keyword evidence="2" id="KW-0326">Glycosidase</keyword>
<dbReference type="Proteomes" id="UP000280008">
    <property type="component" value="Unassembled WGS sequence"/>
</dbReference>
<reference evidence="6 7" key="1">
    <citation type="submission" date="2018-10" db="EMBL/GenBank/DDBJ databases">
        <title>Sequencing the genomes of 1000 actinobacteria strains.</title>
        <authorList>
            <person name="Klenk H.-P."/>
        </authorList>
    </citation>
    <scope>NUCLEOTIDE SEQUENCE [LARGE SCALE GENOMIC DNA]</scope>
    <source>
        <strain evidence="6 7">DSM 17894</strain>
    </source>
</reference>
<keyword evidence="7" id="KW-1185">Reference proteome</keyword>
<dbReference type="PANTHER" id="PTHR13817">
    <property type="entry name" value="TITIN"/>
    <property type="match status" value="1"/>
</dbReference>
<dbReference type="Gene3D" id="2.60.40.10">
    <property type="entry name" value="Immunoglobulins"/>
    <property type="match status" value="2"/>
</dbReference>
<dbReference type="Gene3D" id="2.60.40.2810">
    <property type="match status" value="1"/>
</dbReference>
<keyword evidence="2" id="KW-0378">Hydrolase</keyword>
<feature type="domain" description="Fibronectin type-III" evidence="5">
    <location>
        <begin position="1473"/>
        <end position="1562"/>
    </location>
</feature>
<dbReference type="Pfam" id="PF00041">
    <property type="entry name" value="fn3"/>
    <property type="match status" value="2"/>
</dbReference>
<dbReference type="SMART" id="SM00060">
    <property type="entry name" value="FN3"/>
    <property type="match status" value="2"/>
</dbReference>
<keyword evidence="3" id="KW-0624">Polysaccharide degradation</keyword>
<gene>
    <name evidence="6" type="ORF">C8E83_0910</name>
</gene>
<evidence type="ECO:0000256" key="2">
    <source>
        <dbReference type="ARBA" id="ARBA00023295"/>
    </source>
</evidence>
<dbReference type="Pfam" id="PF17963">
    <property type="entry name" value="Big_9"/>
    <property type="match status" value="6"/>
</dbReference>
<dbReference type="PROSITE" id="PS50853">
    <property type="entry name" value="FN3"/>
    <property type="match status" value="2"/>
</dbReference>
<dbReference type="RefSeq" id="WP_147430082.1">
    <property type="nucleotide sequence ID" value="NZ_RBKS01000001.1"/>
</dbReference>
<dbReference type="CDD" id="cd00063">
    <property type="entry name" value="FN3"/>
    <property type="match status" value="2"/>
</dbReference>